<evidence type="ECO:0000256" key="1">
    <source>
        <dbReference type="ARBA" id="ARBA00009619"/>
    </source>
</evidence>
<evidence type="ECO:0000313" key="3">
    <source>
        <dbReference type="Proteomes" id="UP001159363"/>
    </source>
</evidence>
<name>A0ABQ9H0Q3_9NEOP</name>
<proteinExistence type="inferred from homology"/>
<evidence type="ECO:0000313" key="2">
    <source>
        <dbReference type="EMBL" id="KAJ8877873.1"/>
    </source>
</evidence>
<organism evidence="2 3">
    <name type="scientific">Dryococelus australis</name>
    <dbReference type="NCBI Taxonomy" id="614101"/>
    <lineage>
        <taxon>Eukaryota</taxon>
        <taxon>Metazoa</taxon>
        <taxon>Ecdysozoa</taxon>
        <taxon>Arthropoda</taxon>
        <taxon>Hexapoda</taxon>
        <taxon>Insecta</taxon>
        <taxon>Pterygota</taxon>
        <taxon>Neoptera</taxon>
        <taxon>Polyneoptera</taxon>
        <taxon>Phasmatodea</taxon>
        <taxon>Verophasmatodea</taxon>
        <taxon>Anareolatae</taxon>
        <taxon>Phasmatidae</taxon>
        <taxon>Eurycanthinae</taxon>
        <taxon>Dryococelus</taxon>
    </lineage>
</organism>
<comment type="similarity">
    <text evidence="1">Belongs to the CFAP298 family.</text>
</comment>
<protein>
    <submittedName>
        <fullName evidence="2">Uncharacterized protein</fullName>
    </submittedName>
</protein>
<comment type="caution">
    <text evidence="2">The sequence shown here is derived from an EMBL/GenBank/DDBJ whole genome shotgun (WGS) entry which is preliminary data.</text>
</comment>
<dbReference type="InterPro" id="IPR021298">
    <property type="entry name" value="CFAP298"/>
</dbReference>
<reference evidence="2 3" key="1">
    <citation type="submission" date="2023-02" db="EMBL/GenBank/DDBJ databases">
        <title>LHISI_Scaffold_Assembly.</title>
        <authorList>
            <person name="Stuart O.P."/>
            <person name="Cleave R."/>
            <person name="Magrath M.J.L."/>
            <person name="Mikheyev A.S."/>
        </authorList>
    </citation>
    <scope>NUCLEOTIDE SEQUENCE [LARGE SCALE GENOMIC DNA]</scope>
    <source>
        <strain evidence="2">Daus_M_001</strain>
        <tissue evidence="2">Leg muscle</tissue>
    </source>
</reference>
<gene>
    <name evidence="2" type="ORF">PR048_022332</name>
</gene>
<dbReference type="Proteomes" id="UP001159363">
    <property type="component" value="Chromosome 7"/>
</dbReference>
<keyword evidence="3" id="KW-1185">Reference proteome</keyword>
<dbReference type="PANTHER" id="PTHR13238">
    <property type="entry name" value="PROTEIN C21ORF59"/>
    <property type="match status" value="1"/>
</dbReference>
<dbReference type="PANTHER" id="PTHR13238:SF0">
    <property type="entry name" value="CILIA- AND FLAGELLA-ASSOCIATED PROTEIN 298"/>
    <property type="match status" value="1"/>
</dbReference>
<sequence length="152" mass="16839">MLIAVMSLMCAEMEELAKYGTLLPPNMMGLTDDQVHDLKLVDEWGETCLPSGGWTFNRDPMGRRNGRQPNEKMRDVIAKTVAEAKSIVSKKQVQAEVSLTQRMVQSALDILQGAVMIVYPMGLPPHETIRQELDNTEDLSGTQASLEVSHSP</sequence>
<dbReference type="EMBL" id="JARBHB010000008">
    <property type="protein sequence ID" value="KAJ8877873.1"/>
    <property type="molecule type" value="Genomic_DNA"/>
</dbReference>
<accession>A0ABQ9H0Q3</accession>